<sequence>MTVRYNVDLYRDKAVVQKGVPLAAIDTLQQPLTALQKKDLAAYTALLESSSLEARQKKARETIENVTGSYASLYRDRTGRYENALVNYLYLGLWDVLLFMFLGMAFYKLGIITGHAPQKVYWYLLLGGLGLGLILSYLRLQSMIYYNFNYITFLKEGSFSYYELGRAARALGIFGGIMLLWKSGLARGFFALMKPVGQMAFTNYLMQSLLCGVVFYGIGFGLYGRLERWEIYGVMGAVWLFQILYSNIWMRYYRFGPMEWLWRSLTYWQRQPFRRDVQLPVESRPAAV</sequence>
<dbReference type="EMBL" id="AODQ01000123">
    <property type="protein sequence ID" value="EMR01352.1"/>
    <property type="molecule type" value="Genomic_DNA"/>
</dbReference>
<keyword evidence="1" id="KW-1133">Transmembrane helix</keyword>
<dbReference type="PANTHER" id="PTHR30590">
    <property type="entry name" value="INNER MEMBRANE PROTEIN"/>
    <property type="match status" value="1"/>
</dbReference>
<gene>
    <name evidence="3" type="ORF">ADICEAN_03532</name>
</gene>
<feature type="transmembrane region" description="Helical" evidence="1">
    <location>
        <begin position="121"/>
        <end position="140"/>
    </location>
</feature>
<proteinExistence type="predicted"/>
<accession>M7N220</accession>
<protein>
    <recommendedName>
        <fullName evidence="2">DUF418 domain-containing protein</fullName>
    </recommendedName>
</protein>
<dbReference type="PATRIC" id="fig|1279009.4.peg.3578"/>
<dbReference type="Proteomes" id="UP000011910">
    <property type="component" value="Unassembled WGS sequence"/>
</dbReference>
<evidence type="ECO:0000313" key="3">
    <source>
        <dbReference type="EMBL" id="EMR01352.1"/>
    </source>
</evidence>
<evidence type="ECO:0000259" key="2">
    <source>
        <dbReference type="Pfam" id="PF04235"/>
    </source>
</evidence>
<dbReference type="PANTHER" id="PTHR30590:SF2">
    <property type="entry name" value="INNER MEMBRANE PROTEIN"/>
    <property type="match status" value="1"/>
</dbReference>
<dbReference type="InterPro" id="IPR052529">
    <property type="entry name" value="Bact_Transport_Assoc"/>
</dbReference>
<organism evidence="3 4">
    <name type="scientific">Cesiribacter andamanensis AMV16</name>
    <dbReference type="NCBI Taxonomy" id="1279009"/>
    <lineage>
        <taxon>Bacteria</taxon>
        <taxon>Pseudomonadati</taxon>
        <taxon>Bacteroidota</taxon>
        <taxon>Cytophagia</taxon>
        <taxon>Cytophagales</taxon>
        <taxon>Cesiribacteraceae</taxon>
        <taxon>Cesiribacter</taxon>
    </lineage>
</organism>
<dbReference type="InterPro" id="IPR007349">
    <property type="entry name" value="DUF418"/>
</dbReference>
<comment type="caution">
    <text evidence="3">The sequence shown here is derived from an EMBL/GenBank/DDBJ whole genome shotgun (WGS) entry which is preliminary data.</text>
</comment>
<keyword evidence="1" id="KW-0812">Transmembrane</keyword>
<evidence type="ECO:0000256" key="1">
    <source>
        <dbReference type="SAM" id="Phobius"/>
    </source>
</evidence>
<reference evidence="3 4" key="1">
    <citation type="journal article" date="2013" name="Genome Announc.">
        <title>Draft Genome Sequence of Cesiribacter andamanensis Strain AMV16T, Isolated from a Soil Sample from a Mud Volcano in the Andaman Islands, India.</title>
        <authorList>
            <person name="Shivaji S."/>
            <person name="Ara S."/>
            <person name="Begum Z."/>
            <person name="Srinivas T.N."/>
            <person name="Singh A."/>
            <person name="Kumar Pinnaka A."/>
        </authorList>
    </citation>
    <scope>NUCLEOTIDE SEQUENCE [LARGE SCALE GENOMIC DNA]</scope>
    <source>
        <strain evidence="3 4">AMV16</strain>
    </source>
</reference>
<feature type="transmembrane region" description="Helical" evidence="1">
    <location>
        <begin position="160"/>
        <end position="181"/>
    </location>
</feature>
<dbReference type="eggNOG" id="COG2311">
    <property type="taxonomic scope" value="Bacteria"/>
</dbReference>
<dbReference type="Pfam" id="PF04235">
    <property type="entry name" value="DUF418"/>
    <property type="match status" value="1"/>
</dbReference>
<feature type="transmembrane region" description="Helical" evidence="1">
    <location>
        <begin position="88"/>
        <end position="109"/>
    </location>
</feature>
<dbReference type="AlphaFoldDB" id="M7N220"/>
<feature type="transmembrane region" description="Helical" evidence="1">
    <location>
        <begin position="229"/>
        <end position="248"/>
    </location>
</feature>
<name>M7N220_9BACT</name>
<keyword evidence="4" id="KW-1185">Reference proteome</keyword>
<evidence type="ECO:0000313" key="4">
    <source>
        <dbReference type="Proteomes" id="UP000011910"/>
    </source>
</evidence>
<feature type="transmembrane region" description="Helical" evidence="1">
    <location>
        <begin position="201"/>
        <end position="223"/>
    </location>
</feature>
<keyword evidence="1" id="KW-0472">Membrane</keyword>
<feature type="domain" description="DUF418" evidence="2">
    <location>
        <begin position="107"/>
        <end position="269"/>
    </location>
</feature>